<proteinExistence type="predicted"/>
<dbReference type="Pfam" id="PF04101">
    <property type="entry name" value="Glyco_tran_28_C"/>
    <property type="match status" value="1"/>
</dbReference>
<organism evidence="2">
    <name type="scientific">Fervidobacterium pennivorans</name>
    <dbReference type="NCBI Taxonomy" id="93466"/>
    <lineage>
        <taxon>Bacteria</taxon>
        <taxon>Thermotogati</taxon>
        <taxon>Thermotogota</taxon>
        <taxon>Thermotogae</taxon>
        <taxon>Thermotogales</taxon>
        <taxon>Fervidobacteriaceae</taxon>
        <taxon>Fervidobacterium</taxon>
    </lineage>
</organism>
<accession>A0A7V4KCD7</accession>
<dbReference type="InterPro" id="IPR003329">
    <property type="entry name" value="Cytidylyl_trans"/>
</dbReference>
<reference evidence="2" key="1">
    <citation type="journal article" date="2020" name="mSystems">
        <title>Genome- and Community-Level Interaction Insights into Carbon Utilization and Element Cycling Functions of Hydrothermarchaeota in Hydrothermal Sediment.</title>
        <authorList>
            <person name="Zhou Z."/>
            <person name="Liu Y."/>
            <person name="Xu W."/>
            <person name="Pan J."/>
            <person name="Luo Z.H."/>
            <person name="Li M."/>
        </authorList>
    </citation>
    <scope>NUCLEOTIDE SEQUENCE [LARGE SCALE GENOMIC DNA]</scope>
    <source>
        <strain evidence="2">SpSt-61</strain>
    </source>
</reference>
<dbReference type="GO" id="GO:0016758">
    <property type="term" value="F:hexosyltransferase activity"/>
    <property type="evidence" value="ECO:0007669"/>
    <property type="project" value="InterPro"/>
</dbReference>
<dbReference type="CDD" id="cd02513">
    <property type="entry name" value="CMP-NeuAc_Synthase"/>
    <property type="match status" value="1"/>
</dbReference>
<dbReference type="InterPro" id="IPR029044">
    <property type="entry name" value="Nucleotide-diphossugar_trans"/>
</dbReference>
<dbReference type="Gene3D" id="3.40.50.2000">
    <property type="entry name" value="Glycogen Phosphorylase B"/>
    <property type="match status" value="1"/>
</dbReference>
<dbReference type="SUPFAM" id="SSF53448">
    <property type="entry name" value="Nucleotide-diphospho-sugar transferases"/>
    <property type="match status" value="1"/>
</dbReference>
<dbReference type="InterPro" id="IPR050793">
    <property type="entry name" value="CMP-NeuNAc_synthase"/>
</dbReference>
<dbReference type="Gene3D" id="3.90.550.10">
    <property type="entry name" value="Spore Coat Polysaccharide Biosynthesis Protein SpsA, Chain A"/>
    <property type="match status" value="1"/>
</dbReference>
<dbReference type="GO" id="GO:0008781">
    <property type="term" value="F:N-acylneuraminate cytidylyltransferase activity"/>
    <property type="evidence" value="ECO:0007669"/>
    <property type="project" value="TreeGrafter"/>
</dbReference>
<evidence type="ECO:0000313" key="2">
    <source>
        <dbReference type="EMBL" id="HGU52447.1"/>
    </source>
</evidence>
<dbReference type="PANTHER" id="PTHR21485">
    <property type="entry name" value="HAD SUPERFAMILY MEMBERS CMAS AND KDSC"/>
    <property type="match status" value="1"/>
</dbReference>
<dbReference type="EMBL" id="DSZZ01000129">
    <property type="protein sequence ID" value="HGU52447.1"/>
    <property type="molecule type" value="Genomic_DNA"/>
</dbReference>
<dbReference type="SUPFAM" id="SSF53756">
    <property type="entry name" value="UDP-Glycosyltransferase/glycogen phosphorylase"/>
    <property type="match status" value="1"/>
</dbReference>
<dbReference type="Pfam" id="PF02348">
    <property type="entry name" value="CTP_transf_3"/>
    <property type="match status" value="1"/>
</dbReference>
<sequence>MILAVIPARGGSKGIPRKNIKLLNGKPLIAYAIQTAKRSRYIDAIVVTTDDEEISSIALQLGVKVRRRPDNLAQDHVTLDPVVADACLWFEENTHHKVDIVITMQPTSPLLSVQTLDSAISSFLNGNLDSLISVVDETHLFWRETDGKFVPDYRERLNRQWLEKRFKETGAFVISKRSLLDQGKRIGGHVGIFEVPQEESLDIDNPLDWYLASSLLRRLRIKFILVADSKTGLGHLYRAISLSEAWFGNEIEFLLISSPHHILELLETRKIKFRNLKDFNDVFQCIDDGDVVINDILDTTEEYMSRLKEKKIFVVNFEDLGEGSNYADLVINELYEKFNPPSNHFYGHRYAVVRNEILLRPPNTFSERVRTILVTFGGSDPSNLTYRTLRALKNIANQIKIRVVIGPANEKKEEIYEFVNKNMADRGNVELLENVTDMGSVMEDVDLAITSNGRTVYELAAMRIPIISIAQNDRETLHLFARYSRGVKYLGVACNVSEYEIMQTVESLIENSEERKKMFDSLPWREIREGMFNVISVIEERYRRWKNDNDQDWFKSNNEGRI</sequence>
<feature type="domain" description="Glycosyl transferase family 28 C-terminal" evidence="1">
    <location>
        <begin position="373"/>
        <end position="512"/>
    </location>
</feature>
<dbReference type="Gene3D" id="3.40.50.11190">
    <property type="match status" value="1"/>
</dbReference>
<dbReference type="AlphaFoldDB" id="A0A7V4KCD7"/>
<dbReference type="InterPro" id="IPR007235">
    <property type="entry name" value="Glyco_trans_28_C"/>
</dbReference>
<comment type="caution">
    <text evidence="2">The sequence shown here is derived from an EMBL/GenBank/DDBJ whole genome shotgun (WGS) entry which is preliminary data.</text>
</comment>
<protein>
    <recommendedName>
        <fullName evidence="1">Glycosyl transferase family 28 C-terminal domain-containing protein</fullName>
    </recommendedName>
</protein>
<dbReference type="PANTHER" id="PTHR21485:SF3">
    <property type="entry name" value="N-ACYLNEURAMINATE CYTIDYLYLTRANSFERASE"/>
    <property type="match status" value="1"/>
</dbReference>
<name>A0A7V4KCD7_FERPE</name>
<evidence type="ECO:0000259" key="1">
    <source>
        <dbReference type="Pfam" id="PF04101"/>
    </source>
</evidence>
<gene>
    <name evidence="2" type="ORF">ENT78_02815</name>
</gene>